<sequence>MGQPQRLFLEYVRYLRAEAAAVAHRLAHALPCLQGDNDADIPYPGLDDLLDDEKQNGPVATGMSCLVVVYVSGRRRVPLPPERMRPFMV</sequence>
<reference evidence="1 2" key="1">
    <citation type="submission" date="2019-11" db="EMBL/GenBank/DDBJ databases">
        <title>Genome sequence of Moorella glycerini DSM11254.</title>
        <authorList>
            <person name="Poehlein A."/>
            <person name="Boeer T."/>
            <person name="Daniel R."/>
        </authorList>
    </citation>
    <scope>NUCLEOTIDE SEQUENCE [LARGE SCALE GENOMIC DNA]</scope>
    <source>
        <strain evidence="1 2">DSM 11254</strain>
    </source>
</reference>
<evidence type="ECO:0000313" key="2">
    <source>
        <dbReference type="Proteomes" id="UP000425916"/>
    </source>
</evidence>
<accession>A0A6I5ZST6</accession>
<dbReference type="AlphaFoldDB" id="A0A6I5ZST6"/>
<name>A0A6I5ZST6_9FIRM</name>
<dbReference type="EMBL" id="CP046244">
    <property type="protein sequence ID" value="QGP92655.1"/>
    <property type="molecule type" value="Genomic_DNA"/>
</dbReference>
<evidence type="ECO:0000313" key="1">
    <source>
        <dbReference type="EMBL" id="QGP92655.1"/>
    </source>
</evidence>
<protein>
    <submittedName>
        <fullName evidence="1">Uncharacterized protein</fullName>
    </submittedName>
</protein>
<dbReference type="Proteomes" id="UP000425916">
    <property type="component" value="Chromosome"/>
</dbReference>
<proteinExistence type="predicted"/>
<organism evidence="1 2">
    <name type="scientific">Neomoorella glycerini</name>
    <dbReference type="NCBI Taxonomy" id="55779"/>
    <lineage>
        <taxon>Bacteria</taxon>
        <taxon>Bacillati</taxon>
        <taxon>Bacillota</taxon>
        <taxon>Clostridia</taxon>
        <taxon>Neomoorellales</taxon>
        <taxon>Neomoorellaceae</taxon>
        <taxon>Neomoorella</taxon>
    </lineage>
</organism>
<keyword evidence="2" id="KW-1185">Reference proteome</keyword>
<gene>
    <name evidence="1" type="ORF">MGLY_20430</name>
</gene>